<feature type="domain" description="N-acetyltransferase" evidence="1">
    <location>
        <begin position="212"/>
        <end position="363"/>
    </location>
</feature>
<dbReference type="GO" id="GO:0016747">
    <property type="term" value="F:acyltransferase activity, transferring groups other than amino-acyl groups"/>
    <property type="evidence" value="ECO:0007669"/>
    <property type="project" value="InterPro"/>
</dbReference>
<accession>A0A2R2ZJN1</accession>
<dbReference type="EMBL" id="MF547665">
    <property type="protein sequence ID" value="AUV57981.1"/>
    <property type="molecule type" value="Genomic_DNA"/>
</dbReference>
<dbReference type="Pfam" id="PF00583">
    <property type="entry name" value="Acetyltransf_1"/>
    <property type="match status" value="1"/>
</dbReference>
<sequence length="363" mass="41755">MYPNIPYEGLSWPITQHAGVLKAEVFDGLLNACLLCKGETIDAKKINGYLVNNGILTANVRADSNQVDAWRDYQQILSEFGLIYSTRITKVLTLTPIAMAYLNKNLSYPELITLQLLRYQYPNGHKSQLSPSLMQSYGENFNYESFTELQAHYNIQIRPAALIWKILYKLWESGEQPILSLDEMQAYAVRCTTMLDYSLCTESIIASRHGGQQLQPLTRARRNMSDWMKLLSQTLLFNVSSDGNNIALSAYSIKERKSVDCVCKRLSDSSSFWIYKEENFKQDWFDYYGDYDIGMLPDYQDKGYGTKLLGFIKDYISSNGFFEMFVLTDKGNPRACHVYEKLGGKNDFEDEICYVYDFEGDEK</sequence>
<name>A0A2R2ZJN1_CLODI</name>
<protein>
    <submittedName>
        <fullName evidence="2">Acetyltransferase (GNAT) family protein</fullName>
    </submittedName>
</protein>
<dbReference type="AlphaFoldDB" id="A0A2R2ZJN1"/>
<proteinExistence type="predicted"/>
<organism evidence="2">
    <name type="scientific">Clostridioides difficile</name>
    <name type="common">Peptoclostridium difficile</name>
    <dbReference type="NCBI Taxonomy" id="1496"/>
    <lineage>
        <taxon>Bacteria</taxon>
        <taxon>Bacillati</taxon>
        <taxon>Bacillota</taxon>
        <taxon>Clostridia</taxon>
        <taxon>Peptostreptococcales</taxon>
        <taxon>Peptostreptococcaceae</taxon>
        <taxon>Clostridioides</taxon>
    </lineage>
</organism>
<dbReference type="InterPro" id="IPR000182">
    <property type="entry name" value="GNAT_dom"/>
</dbReference>
<dbReference type="PROSITE" id="PS51186">
    <property type="entry name" value="GNAT"/>
    <property type="match status" value="1"/>
</dbReference>
<evidence type="ECO:0000259" key="1">
    <source>
        <dbReference type="PROSITE" id="PS51186"/>
    </source>
</evidence>
<reference evidence="2" key="1">
    <citation type="journal article" date="2018" name="Genome Biol. Evol.">
        <title>Two Groups of Cocirculating, Epidemic Clostridiodes difficile Strains Microdiversify through Different Mechanisms.</title>
        <authorList>
            <person name="Murillo T."/>
            <person name="Ramirez-Vargas G."/>
            <person name="Riedel T."/>
            <person name="Overmann J."/>
            <person name="Andersen J.M."/>
            <person name="Guzman-Verri C."/>
            <person name="Chaves-Olarte E."/>
            <person name="Rodriguez C."/>
        </authorList>
    </citation>
    <scope>NUCLEOTIDE SEQUENCE</scope>
    <source>
        <strain evidence="2">LIBA-2945</strain>
    </source>
</reference>
<dbReference type="SUPFAM" id="SSF55729">
    <property type="entry name" value="Acyl-CoA N-acyltransferases (Nat)"/>
    <property type="match status" value="1"/>
</dbReference>
<gene>
    <name evidence="2" type="ORF">ProphageCTn5LIBA2945_00055</name>
</gene>
<dbReference type="CDD" id="cd04301">
    <property type="entry name" value="NAT_SF"/>
    <property type="match status" value="1"/>
</dbReference>
<evidence type="ECO:0000313" key="2">
    <source>
        <dbReference type="EMBL" id="AUV57981.1"/>
    </source>
</evidence>
<keyword evidence="2" id="KW-0808">Transferase</keyword>
<dbReference type="InterPro" id="IPR016181">
    <property type="entry name" value="Acyl_CoA_acyltransferase"/>
</dbReference>
<dbReference type="Gene3D" id="3.40.630.30">
    <property type="match status" value="1"/>
</dbReference>